<dbReference type="RefSeq" id="WP_119049532.1">
    <property type="nucleotide sequence ID" value="NZ_CP032157.1"/>
</dbReference>
<accession>A0A3B7MJB3</accession>
<evidence type="ECO:0000313" key="3">
    <source>
        <dbReference type="Proteomes" id="UP000263900"/>
    </source>
</evidence>
<keyword evidence="3" id="KW-1185">Reference proteome</keyword>
<feature type="domain" description="DUF4268" evidence="1">
    <location>
        <begin position="11"/>
        <end position="144"/>
    </location>
</feature>
<sequence length="153" mass="17693">MYTREEVSKQKQAFWTAFGKYMQPVLSAEGQPVSWLNYKTGVGGIHFKMDADRDRAVIKIQLSNSNPTTRQLHYEQFQQLKTFLEATLGEDDWVWENAKQDEYGKTISSISKTLPGVNIHQQADWATIISFLKPRIIALDEFWGMVKPSFEMI</sequence>
<dbReference type="EMBL" id="CP032157">
    <property type="protein sequence ID" value="AXY73697.1"/>
    <property type="molecule type" value="Genomic_DNA"/>
</dbReference>
<reference evidence="2 3" key="1">
    <citation type="submission" date="2018-09" db="EMBL/GenBank/DDBJ databases">
        <title>Genome sequencing of strain 6GH32-13.</title>
        <authorList>
            <person name="Weon H.-Y."/>
            <person name="Heo J."/>
            <person name="Kwon S.-W."/>
        </authorList>
    </citation>
    <scope>NUCLEOTIDE SEQUENCE [LARGE SCALE GENOMIC DNA]</scope>
    <source>
        <strain evidence="2 3">5GH32-13</strain>
    </source>
</reference>
<evidence type="ECO:0000313" key="2">
    <source>
        <dbReference type="EMBL" id="AXY73697.1"/>
    </source>
</evidence>
<dbReference type="Pfam" id="PF14088">
    <property type="entry name" value="DUF4268"/>
    <property type="match status" value="1"/>
</dbReference>
<dbReference type="AlphaFoldDB" id="A0A3B7MJB3"/>
<organism evidence="2 3">
    <name type="scientific">Paraflavitalea soli</name>
    <dbReference type="NCBI Taxonomy" id="2315862"/>
    <lineage>
        <taxon>Bacteria</taxon>
        <taxon>Pseudomonadati</taxon>
        <taxon>Bacteroidota</taxon>
        <taxon>Chitinophagia</taxon>
        <taxon>Chitinophagales</taxon>
        <taxon>Chitinophagaceae</taxon>
        <taxon>Paraflavitalea</taxon>
    </lineage>
</organism>
<evidence type="ECO:0000259" key="1">
    <source>
        <dbReference type="Pfam" id="PF14088"/>
    </source>
</evidence>
<proteinExistence type="predicted"/>
<dbReference type="InterPro" id="IPR025364">
    <property type="entry name" value="DUF4268"/>
</dbReference>
<dbReference type="Proteomes" id="UP000263900">
    <property type="component" value="Chromosome"/>
</dbReference>
<name>A0A3B7MJB3_9BACT</name>
<gene>
    <name evidence="2" type="ORF">D3H65_06765</name>
</gene>
<dbReference type="KEGG" id="pseg:D3H65_06765"/>
<protein>
    <submittedName>
        <fullName evidence="2">DUF4268 domain-containing protein</fullName>
    </submittedName>
</protein>
<dbReference type="OrthoDB" id="1467516at2"/>